<dbReference type="Proteomes" id="UP001283341">
    <property type="component" value="Unassembled WGS sequence"/>
</dbReference>
<evidence type="ECO:0000256" key="6">
    <source>
        <dbReference type="SAM" id="MobiDB-lite"/>
    </source>
</evidence>
<comment type="caution">
    <text evidence="9">The sequence shown here is derived from an EMBL/GenBank/DDBJ whole genome shotgun (WGS) entry which is preliminary data.</text>
</comment>
<feature type="transmembrane region" description="Helical" evidence="7">
    <location>
        <begin position="131"/>
        <end position="153"/>
    </location>
</feature>
<feature type="transmembrane region" description="Helical" evidence="7">
    <location>
        <begin position="20"/>
        <end position="41"/>
    </location>
</feature>
<dbReference type="InterPro" id="IPR049326">
    <property type="entry name" value="Rhodopsin_dom_fungi"/>
</dbReference>
<feature type="transmembrane region" description="Helical" evidence="7">
    <location>
        <begin position="53"/>
        <end position="74"/>
    </location>
</feature>
<feature type="region of interest" description="Disordered" evidence="6">
    <location>
        <begin position="307"/>
        <end position="366"/>
    </location>
</feature>
<feature type="domain" description="Rhodopsin" evidence="8">
    <location>
        <begin position="37"/>
        <end position="278"/>
    </location>
</feature>
<keyword evidence="3 7" id="KW-1133">Transmembrane helix</keyword>
<accession>A0AAE0ILN5</accession>
<keyword evidence="2 7" id="KW-0812">Transmembrane</keyword>
<evidence type="ECO:0000256" key="4">
    <source>
        <dbReference type="ARBA" id="ARBA00023136"/>
    </source>
</evidence>
<evidence type="ECO:0000256" key="3">
    <source>
        <dbReference type="ARBA" id="ARBA00022989"/>
    </source>
</evidence>
<name>A0AAE0ILN5_9PEZI</name>
<dbReference type="Pfam" id="PF20684">
    <property type="entry name" value="Fung_rhodopsin"/>
    <property type="match status" value="1"/>
</dbReference>
<reference evidence="9" key="1">
    <citation type="journal article" date="2023" name="Mol. Phylogenet. Evol.">
        <title>Genome-scale phylogeny and comparative genomics of the fungal order Sordariales.</title>
        <authorList>
            <person name="Hensen N."/>
            <person name="Bonometti L."/>
            <person name="Westerberg I."/>
            <person name="Brannstrom I.O."/>
            <person name="Guillou S."/>
            <person name="Cros-Aarteil S."/>
            <person name="Calhoun S."/>
            <person name="Haridas S."/>
            <person name="Kuo A."/>
            <person name="Mondo S."/>
            <person name="Pangilinan J."/>
            <person name="Riley R."/>
            <person name="LaButti K."/>
            <person name="Andreopoulos B."/>
            <person name="Lipzen A."/>
            <person name="Chen C."/>
            <person name="Yan M."/>
            <person name="Daum C."/>
            <person name="Ng V."/>
            <person name="Clum A."/>
            <person name="Steindorff A."/>
            <person name="Ohm R.A."/>
            <person name="Martin F."/>
            <person name="Silar P."/>
            <person name="Natvig D.O."/>
            <person name="Lalanne C."/>
            <person name="Gautier V."/>
            <person name="Ament-Velasquez S.L."/>
            <person name="Kruys A."/>
            <person name="Hutchinson M.I."/>
            <person name="Powell A.J."/>
            <person name="Barry K."/>
            <person name="Miller A.N."/>
            <person name="Grigoriev I.V."/>
            <person name="Debuchy R."/>
            <person name="Gladieux P."/>
            <person name="Hiltunen Thoren M."/>
            <person name="Johannesson H."/>
        </authorList>
    </citation>
    <scope>NUCLEOTIDE SEQUENCE</scope>
    <source>
        <strain evidence="9">CBS 118394</strain>
    </source>
</reference>
<organism evidence="9 10">
    <name type="scientific">Apodospora peruviana</name>
    <dbReference type="NCBI Taxonomy" id="516989"/>
    <lineage>
        <taxon>Eukaryota</taxon>
        <taxon>Fungi</taxon>
        <taxon>Dikarya</taxon>
        <taxon>Ascomycota</taxon>
        <taxon>Pezizomycotina</taxon>
        <taxon>Sordariomycetes</taxon>
        <taxon>Sordariomycetidae</taxon>
        <taxon>Sordariales</taxon>
        <taxon>Lasiosphaeriaceae</taxon>
        <taxon>Apodospora</taxon>
    </lineage>
</organism>
<dbReference type="PANTHER" id="PTHR33048">
    <property type="entry name" value="PTH11-LIKE INTEGRAL MEMBRANE PROTEIN (AFU_ORTHOLOGUE AFUA_5G11245)"/>
    <property type="match status" value="1"/>
</dbReference>
<evidence type="ECO:0000256" key="7">
    <source>
        <dbReference type="SAM" id="Phobius"/>
    </source>
</evidence>
<dbReference type="EMBL" id="JAUEDM010000002">
    <property type="protein sequence ID" value="KAK3326631.1"/>
    <property type="molecule type" value="Genomic_DNA"/>
</dbReference>
<evidence type="ECO:0000313" key="9">
    <source>
        <dbReference type="EMBL" id="KAK3326631.1"/>
    </source>
</evidence>
<dbReference type="AlphaFoldDB" id="A0AAE0ILN5"/>
<dbReference type="GO" id="GO:0016020">
    <property type="term" value="C:membrane"/>
    <property type="evidence" value="ECO:0007669"/>
    <property type="project" value="UniProtKB-SubCell"/>
</dbReference>
<dbReference type="InterPro" id="IPR052337">
    <property type="entry name" value="SAT4-like"/>
</dbReference>
<proteinExistence type="inferred from homology"/>
<reference evidence="9" key="2">
    <citation type="submission" date="2023-06" db="EMBL/GenBank/DDBJ databases">
        <authorList>
            <consortium name="Lawrence Berkeley National Laboratory"/>
            <person name="Haridas S."/>
            <person name="Hensen N."/>
            <person name="Bonometti L."/>
            <person name="Westerberg I."/>
            <person name="Brannstrom I.O."/>
            <person name="Guillou S."/>
            <person name="Cros-Aarteil S."/>
            <person name="Calhoun S."/>
            <person name="Kuo A."/>
            <person name="Mondo S."/>
            <person name="Pangilinan J."/>
            <person name="Riley R."/>
            <person name="Labutti K."/>
            <person name="Andreopoulos B."/>
            <person name="Lipzen A."/>
            <person name="Chen C."/>
            <person name="Yanf M."/>
            <person name="Daum C."/>
            <person name="Ng V."/>
            <person name="Clum A."/>
            <person name="Steindorff A."/>
            <person name="Ohm R."/>
            <person name="Martin F."/>
            <person name="Silar P."/>
            <person name="Natvig D."/>
            <person name="Lalanne C."/>
            <person name="Gautier V."/>
            <person name="Ament-Velasquez S.L."/>
            <person name="Kruys A."/>
            <person name="Hutchinson M.I."/>
            <person name="Powell A.J."/>
            <person name="Barry K."/>
            <person name="Miller A.N."/>
            <person name="Grigoriev I.V."/>
            <person name="Debuchy R."/>
            <person name="Gladieux P."/>
            <person name="Thoren M.H."/>
            <person name="Johannesson H."/>
        </authorList>
    </citation>
    <scope>NUCLEOTIDE SEQUENCE</scope>
    <source>
        <strain evidence="9">CBS 118394</strain>
    </source>
</reference>
<feature type="transmembrane region" description="Helical" evidence="7">
    <location>
        <begin position="173"/>
        <end position="201"/>
    </location>
</feature>
<sequence length="384" mass="41629">MSGVGQTAPPDGDVNKGPMVLALTIVSTILALVAVGMRLFARITVVRNVGWDDYTIVGAAAMAIVNLAFEIISVQNGNGRHMFYLEEHNLVEASKWSRATVPPNLTASMLARISCCLFMMRIVERFRHYKIFLWTIIVLTFLSTNMVIINLLASCRPLEKLWNPKVEGKCFPGHVSVIVGLIQASIAIAADWLVALFPILILRNLRMAMRTKIALAVLMGLGVFIGISALVKTLQLYTLGKRIDVTWDTLSLTIWSIIEQNVSIIAVSVPGIRPLFSRYFSVGGSSGGGQTPQLYFSCDLSNMNGRKKGPSFPTATSMVSAAGGHHANKHHQPPSTSKHIEDDYTNGSESSLVRGSPGPGNMNGITKTVSVSLHSHKSEPGLAF</sequence>
<comment type="similarity">
    <text evidence="5">Belongs to the SAT4 family.</text>
</comment>
<evidence type="ECO:0000256" key="1">
    <source>
        <dbReference type="ARBA" id="ARBA00004141"/>
    </source>
</evidence>
<feature type="transmembrane region" description="Helical" evidence="7">
    <location>
        <begin position="213"/>
        <end position="231"/>
    </location>
</feature>
<feature type="transmembrane region" description="Helical" evidence="7">
    <location>
        <begin position="105"/>
        <end position="124"/>
    </location>
</feature>
<comment type="subcellular location">
    <subcellularLocation>
        <location evidence="1">Membrane</location>
        <topology evidence="1">Multi-pass membrane protein</topology>
    </subcellularLocation>
</comment>
<dbReference type="PANTHER" id="PTHR33048:SF146">
    <property type="entry name" value="INTEGRAL MEMBRANE PROTEIN"/>
    <property type="match status" value="1"/>
</dbReference>
<evidence type="ECO:0000256" key="2">
    <source>
        <dbReference type="ARBA" id="ARBA00022692"/>
    </source>
</evidence>
<protein>
    <recommendedName>
        <fullName evidence="8">Rhodopsin domain-containing protein</fullName>
    </recommendedName>
</protein>
<keyword evidence="4 7" id="KW-0472">Membrane</keyword>
<evidence type="ECO:0000256" key="5">
    <source>
        <dbReference type="ARBA" id="ARBA00038359"/>
    </source>
</evidence>
<evidence type="ECO:0000259" key="8">
    <source>
        <dbReference type="Pfam" id="PF20684"/>
    </source>
</evidence>
<evidence type="ECO:0000313" key="10">
    <source>
        <dbReference type="Proteomes" id="UP001283341"/>
    </source>
</evidence>
<keyword evidence="10" id="KW-1185">Reference proteome</keyword>
<gene>
    <name evidence="9" type="ORF">B0H66DRAFT_166523</name>
</gene>